<dbReference type="Proteomes" id="UP000545761">
    <property type="component" value="Unassembled WGS sequence"/>
</dbReference>
<proteinExistence type="inferred from homology"/>
<dbReference type="FunFam" id="3.40.50.300:FF:000016">
    <property type="entry name" value="Oligopeptide ABC transporter ATP-binding component"/>
    <property type="match status" value="1"/>
</dbReference>
<dbReference type="GO" id="GO:0016887">
    <property type="term" value="F:ATP hydrolysis activity"/>
    <property type="evidence" value="ECO:0007669"/>
    <property type="project" value="InterPro"/>
</dbReference>
<sequence>MIDTVAGLAADPSGSTAQDVVLRAENVHVEYDGERPTRAVRGVSFELRRGEVLGIAGESGCGKSTLAYAVTRMMKPPAQLTGGSVVFRDREGRETDLLALEGEELRAFRWNRLSMVFQSAMNALNPVTTVGRQFDDIYGAHRPEMTKSERAERTKALLEMVGIDAGRADGYPHELSGGMRQRVVIAMALALEPDVVIMDEPTTALDVVVQREILDEIERLREELGFSVIFITHDLGLLLEISDRLAVMYAGEIVEYAPAERLTDARHPYTQGLLRSFPDLVGERRELRGIPGSPPDLRGEVVGCAFADRCEYAFEPCRAVTPHLLDIAREGAAGWRAACHLNDPEHRSSVSDAEGPQS</sequence>
<organism evidence="6 7">
    <name type="scientific">Streptomyces himalayensis subsp. himalayensis</name>
    <dbReference type="NCBI Taxonomy" id="2756131"/>
    <lineage>
        <taxon>Bacteria</taxon>
        <taxon>Bacillati</taxon>
        <taxon>Actinomycetota</taxon>
        <taxon>Actinomycetes</taxon>
        <taxon>Kitasatosporales</taxon>
        <taxon>Streptomycetaceae</taxon>
        <taxon>Streptomyces</taxon>
        <taxon>Streptomyces himalayensis</taxon>
    </lineage>
</organism>
<comment type="caution">
    <text evidence="6">The sequence shown here is derived from an EMBL/GenBank/DDBJ whole genome shotgun (WGS) entry which is preliminary data.</text>
</comment>
<reference evidence="6 7" key="1">
    <citation type="submission" date="2020-07" db="EMBL/GenBank/DDBJ databases">
        <title>Streptomyces isolated from Indian soil.</title>
        <authorList>
            <person name="Mandal S."/>
            <person name="Maiti P.K."/>
        </authorList>
    </citation>
    <scope>NUCLEOTIDE SEQUENCE [LARGE SCALE GENOMIC DNA]</scope>
    <source>
        <strain evidence="6 7">PSKA28</strain>
    </source>
</reference>
<evidence type="ECO:0000256" key="2">
    <source>
        <dbReference type="ARBA" id="ARBA00022448"/>
    </source>
</evidence>
<dbReference type="EMBL" id="JACEHE010000025">
    <property type="protein sequence ID" value="MBA2950172.1"/>
    <property type="molecule type" value="Genomic_DNA"/>
</dbReference>
<dbReference type="NCBIfam" id="TIGR01727">
    <property type="entry name" value="oligo_HPY"/>
    <property type="match status" value="1"/>
</dbReference>
<keyword evidence="4 6" id="KW-0067">ATP-binding</keyword>
<keyword evidence="3" id="KW-0547">Nucleotide-binding</keyword>
<dbReference type="InterPro" id="IPR003439">
    <property type="entry name" value="ABC_transporter-like_ATP-bd"/>
</dbReference>
<evidence type="ECO:0000256" key="3">
    <source>
        <dbReference type="ARBA" id="ARBA00022741"/>
    </source>
</evidence>
<feature type="domain" description="ABC transporter" evidence="5">
    <location>
        <begin position="22"/>
        <end position="275"/>
    </location>
</feature>
<dbReference type="GO" id="GO:0005524">
    <property type="term" value="F:ATP binding"/>
    <property type="evidence" value="ECO:0007669"/>
    <property type="project" value="UniProtKB-KW"/>
</dbReference>
<comment type="similarity">
    <text evidence="1">Belongs to the ABC transporter superfamily.</text>
</comment>
<dbReference type="InterPro" id="IPR027417">
    <property type="entry name" value="P-loop_NTPase"/>
</dbReference>
<dbReference type="PANTHER" id="PTHR43067">
    <property type="entry name" value="OLIGOPEPTIDE/DIPEPTIDE ABC TRANSPORTER, ATPASE SUBUNIT"/>
    <property type="match status" value="1"/>
</dbReference>
<dbReference type="Pfam" id="PF00005">
    <property type="entry name" value="ABC_tran"/>
    <property type="match status" value="1"/>
</dbReference>
<keyword evidence="2" id="KW-0813">Transport</keyword>
<dbReference type="AlphaFoldDB" id="A0A7W0DRY3"/>
<name>A0A7W0DRY3_9ACTN</name>
<dbReference type="SMART" id="SM00382">
    <property type="entry name" value="AAA"/>
    <property type="match status" value="1"/>
</dbReference>
<evidence type="ECO:0000313" key="7">
    <source>
        <dbReference type="Proteomes" id="UP000545761"/>
    </source>
</evidence>
<dbReference type="InterPro" id="IPR017871">
    <property type="entry name" value="ABC_transporter-like_CS"/>
</dbReference>
<accession>A0A7W0DRY3</accession>
<dbReference type="PROSITE" id="PS50893">
    <property type="entry name" value="ABC_TRANSPORTER_2"/>
    <property type="match status" value="1"/>
</dbReference>
<dbReference type="Pfam" id="PF08352">
    <property type="entry name" value="oligo_HPY"/>
    <property type="match status" value="1"/>
</dbReference>
<evidence type="ECO:0000313" key="6">
    <source>
        <dbReference type="EMBL" id="MBA2950172.1"/>
    </source>
</evidence>
<evidence type="ECO:0000259" key="5">
    <source>
        <dbReference type="PROSITE" id="PS50893"/>
    </source>
</evidence>
<dbReference type="SUPFAM" id="SSF52540">
    <property type="entry name" value="P-loop containing nucleoside triphosphate hydrolases"/>
    <property type="match status" value="1"/>
</dbReference>
<dbReference type="InterPro" id="IPR013563">
    <property type="entry name" value="Oligopep_ABC_C"/>
</dbReference>
<dbReference type="InterPro" id="IPR003593">
    <property type="entry name" value="AAA+_ATPase"/>
</dbReference>
<gene>
    <name evidence="6" type="ORF">H1D24_31350</name>
</gene>
<protein>
    <submittedName>
        <fullName evidence="6">ABC transporter ATP-binding protein</fullName>
    </submittedName>
</protein>
<evidence type="ECO:0000256" key="1">
    <source>
        <dbReference type="ARBA" id="ARBA00005417"/>
    </source>
</evidence>
<dbReference type="PROSITE" id="PS00211">
    <property type="entry name" value="ABC_TRANSPORTER_1"/>
    <property type="match status" value="1"/>
</dbReference>
<dbReference type="RefSeq" id="WP_181661101.1">
    <property type="nucleotide sequence ID" value="NZ_JACEHE010000025.1"/>
</dbReference>
<evidence type="ECO:0000256" key="4">
    <source>
        <dbReference type="ARBA" id="ARBA00022840"/>
    </source>
</evidence>
<dbReference type="Gene3D" id="3.40.50.300">
    <property type="entry name" value="P-loop containing nucleotide triphosphate hydrolases"/>
    <property type="match status" value="1"/>
</dbReference>
<dbReference type="GO" id="GO:0015833">
    <property type="term" value="P:peptide transport"/>
    <property type="evidence" value="ECO:0007669"/>
    <property type="project" value="InterPro"/>
</dbReference>
<dbReference type="PANTHER" id="PTHR43067:SF3">
    <property type="entry name" value="MALTOSE ABC TRANSPORTER, ATP-BINDING PROTEIN"/>
    <property type="match status" value="1"/>
</dbReference>
<dbReference type="CDD" id="cd03257">
    <property type="entry name" value="ABC_NikE_OppD_transporters"/>
    <property type="match status" value="1"/>
</dbReference>